<dbReference type="Gene3D" id="1.25.40.10">
    <property type="entry name" value="Tetratricopeptide repeat domain"/>
    <property type="match status" value="1"/>
</dbReference>
<dbReference type="EMBL" id="NHZQ01000121">
    <property type="protein sequence ID" value="PSK51662.1"/>
    <property type="molecule type" value="Genomic_DNA"/>
</dbReference>
<keyword evidence="5" id="KW-1185">Reference proteome</keyword>
<comment type="caution">
    <text evidence="4">The sequence shown here is derived from an EMBL/GenBank/DDBJ whole genome shotgun (WGS) entry which is preliminary data.</text>
</comment>
<feature type="region of interest" description="Disordered" evidence="1">
    <location>
        <begin position="725"/>
        <end position="747"/>
    </location>
</feature>
<dbReference type="InterPro" id="IPR018834">
    <property type="entry name" value="DNA/RNA-bd_Est1-type"/>
</dbReference>
<evidence type="ECO:0000313" key="5">
    <source>
        <dbReference type="Proteomes" id="UP000243723"/>
    </source>
</evidence>
<name>A0A2P7ZTV8_9PEZI</name>
<protein>
    <submittedName>
        <fullName evidence="4">Protein SMG7</fullName>
    </submittedName>
</protein>
<evidence type="ECO:0000259" key="3">
    <source>
        <dbReference type="Pfam" id="PF10374"/>
    </source>
</evidence>
<evidence type="ECO:0000313" key="4">
    <source>
        <dbReference type="EMBL" id="PSK51662.1"/>
    </source>
</evidence>
<feature type="domain" description="Telomerase activating protein Est1-like N-terminal" evidence="3">
    <location>
        <begin position="64"/>
        <end position="171"/>
    </location>
</feature>
<dbReference type="InterPro" id="IPR011990">
    <property type="entry name" value="TPR-like_helical_dom_sf"/>
</dbReference>
<gene>
    <name evidence="4" type="ORF">B9Z65_2929</name>
</gene>
<dbReference type="InterPro" id="IPR019458">
    <property type="entry name" value="Est1-like_N"/>
</dbReference>
<dbReference type="PANTHER" id="PTHR15696">
    <property type="entry name" value="SMG-7 SUPPRESSOR WITH MORPHOLOGICAL EFFECT ON GENITALIA PROTEIN 7"/>
    <property type="match status" value="1"/>
</dbReference>
<feature type="compositionally biased region" description="Polar residues" evidence="1">
    <location>
        <begin position="606"/>
        <end position="616"/>
    </location>
</feature>
<dbReference type="Proteomes" id="UP000243723">
    <property type="component" value="Unassembled WGS sequence"/>
</dbReference>
<dbReference type="InterPro" id="IPR045153">
    <property type="entry name" value="Est1/Ebs1-like"/>
</dbReference>
<dbReference type="STRING" id="40998.A0A2P7ZTV8"/>
<reference evidence="4 5" key="1">
    <citation type="submission" date="2017-05" db="EMBL/GenBank/DDBJ databases">
        <title>Draft genome sequence of Elsinoe australis.</title>
        <authorList>
            <person name="Cheng Q."/>
        </authorList>
    </citation>
    <scope>NUCLEOTIDE SEQUENCE [LARGE SCALE GENOMIC DNA]</scope>
    <source>
        <strain evidence="4 5">NL1</strain>
    </source>
</reference>
<dbReference type="AlphaFoldDB" id="A0A2P7ZTV8"/>
<dbReference type="Pfam" id="PF10374">
    <property type="entry name" value="EST1"/>
    <property type="match status" value="1"/>
</dbReference>
<dbReference type="SUPFAM" id="SSF48452">
    <property type="entry name" value="TPR-like"/>
    <property type="match status" value="1"/>
</dbReference>
<proteinExistence type="predicted"/>
<evidence type="ECO:0000259" key="2">
    <source>
        <dbReference type="Pfam" id="PF10373"/>
    </source>
</evidence>
<evidence type="ECO:0000256" key="1">
    <source>
        <dbReference type="SAM" id="MobiDB-lite"/>
    </source>
</evidence>
<feature type="region of interest" description="Disordered" evidence="1">
    <location>
        <begin position="570"/>
        <end position="616"/>
    </location>
</feature>
<feature type="compositionally biased region" description="Polar residues" evidence="1">
    <location>
        <begin position="673"/>
        <end position="682"/>
    </location>
</feature>
<accession>A0A2P7ZTV8</accession>
<feature type="domain" description="DNA/RNA-binding" evidence="2">
    <location>
        <begin position="184"/>
        <end position="474"/>
    </location>
</feature>
<dbReference type="Pfam" id="PF10373">
    <property type="entry name" value="EST1_DNA_bind"/>
    <property type="match status" value="1"/>
</dbReference>
<dbReference type="PANTHER" id="PTHR15696:SF36">
    <property type="entry name" value="NONSENSE-MEDIATED MRNA DECAY FACTOR"/>
    <property type="match status" value="1"/>
</dbReference>
<organism evidence="4 5">
    <name type="scientific">Elsinoe australis</name>
    <dbReference type="NCBI Taxonomy" id="40998"/>
    <lineage>
        <taxon>Eukaryota</taxon>
        <taxon>Fungi</taxon>
        <taxon>Dikarya</taxon>
        <taxon>Ascomycota</taxon>
        <taxon>Pezizomycotina</taxon>
        <taxon>Dothideomycetes</taxon>
        <taxon>Dothideomycetidae</taxon>
        <taxon>Myriangiales</taxon>
        <taxon>Elsinoaceae</taxon>
        <taxon>Elsinoe</taxon>
    </lineage>
</organism>
<sequence>MPEETPQLVRDISRIDTELKEAVKSPSNKDQHPQFFQGLLRQFRATVEELCKKDILLDRESNAHTLLWNAHNLVNGFCRKGLAKLREDHAKPVETRKFIKGYLEFLKESQKWYRVLINVLNKTYGWMPGLEQIIGNTDRVAPHDNPDLHRLSESLCYHALICLGDLCRWRAAEKLDKEPTWSHAVGYYDLAAAVLPGKGSAFHQRAFIEISQKDHFRAIYYFYRSIVVGDRFPNAINNLAMEMKSLRKKWGTDELNPKIDNRNANGKRKALIMWYLRLQSLCYTGEEIPGHKEMENTVLSHLEDVIKLPDSSGLLLKLVSVNMAAERTSLIRLNEAEVASSDTIISAFNSYHRLNIKSLIVLLRILDKEIAAIDVRKEQKRGKAPSLEDFMTTGTHNILPAIRIYHQYLLSSYQFLLADEQDVHNRSVAAELWAILAQVCSAAAAVFPLAQLPELPYMLEEDVDTIAFEPLNSPATNDFRYLDDGGLKAKFNDQGVGRLSTNSEMLARIQSLQVTCVRLSILEDTPINFDEGRFFTNSDRQANGKPALPQHSSVNGTESVNKTVENALAKAPALQTPQQNRRRSSQTKTELRRTRPNVTAKAPTLHGSQALQSPAQISAKQVAPINGAHRDPGAELDQQDEQAMRMVDDLVGPDDSPHTTSRPMSGLDFRPQRTPSVVSSFAPTPPTSRVESRVERLQNGSLYGQGGQNFASGMHSPLLFGNGGLWSTTPTSARGKTIGTPPNGQAG</sequence>
<feature type="region of interest" description="Disordered" evidence="1">
    <location>
        <begin position="649"/>
        <end position="692"/>
    </location>
</feature>
<dbReference type="OrthoDB" id="69928at2759"/>